<protein>
    <recommendedName>
        <fullName evidence="6">AGC-kinase C-terminal domain-containing protein</fullName>
    </recommendedName>
</protein>
<evidence type="ECO:0000313" key="7">
    <source>
        <dbReference type="EMBL" id="OQR96267.1"/>
    </source>
</evidence>
<dbReference type="InterPro" id="IPR011009">
    <property type="entry name" value="Kinase-like_dom_sf"/>
</dbReference>
<keyword evidence="5" id="KW-0067">ATP-binding</keyword>
<dbReference type="GO" id="GO:0005952">
    <property type="term" value="C:cAMP-dependent protein kinase complex"/>
    <property type="evidence" value="ECO:0007669"/>
    <property type="project" value="TreeGrafter"/>
</dbReference>
<evidence type="ECO:0000256" key="5">
    <source>
        <dbReference type="ARBA" id="ARBA00022840"/>
    </source>
</evidence>
<dbReference type="GO" id="GO:0005524">
    <property type="term" value="F:ATP binding"/>
    <property type="evidence" value="ECO:0007669"/>
    <property type="project" value="UniProtKB-KW"/>
</dbReference>
<reference evidence="7 8" key="1">
    <citation type="journal article" date="2014" name="Genome Biol. Evol.">
        <title>The secreted proteins of Achlya hypogyna and Thraustotheca clavata identify the ancestral oomycete secretome and reveal gene acquisitions by horizontal gene transfer.</title>
        <authorList>
            <person name="Misner I."/>
            <person name="Blouin N."/>
            <person name="Leonard G."/>
            <person name="Richards T.A."/>
            <person name="Lane C.E."/>
        </authorList>
    </citation>
    <scope>NUCLEOTIDE SEQUENCE [LARGE SCALE GENOMIC DNA]</scope>
    <source>
        <strain evidence="7 8">ATCC 34112</strain>
    </source>
</reference>
<keyword evidence="2" id="KW-0808">Transferase</keyword>
<gene>
    <name evidence="7" type="ORF">THRCLA_07343</name>
</gene>
<dbReference type="STRING" id="74557.A0A1V9ZE92"/>
<keyword evidence="1" id="KW-0723">Serine/threonine-protein kinase</keyword>
<keyword evidence="3" id="KW-0547">Nucleotide-binding</keyword>
<organism evidence="7 8">
    <name type="scientific">Thraustotheca clavata</name>
    <dbReference type="NCBI Taxonomy" id="74557"/>
    <lineage>
        <taxon>Eukaryota</taxon>
        <taxon>Sar</taxon>
        <taxon>Stramenopiles</taxon>
        <taxon>Oomycota</taxon>
        <taxon>Saprolegniomycetes</taxon>
        <taxon>Saprolegniales</taxon>
        <taxon>Achlyaceae</taxon>
        <taxon>Thraustotheca</taxon>
    </lineage>
</organism>
<dbReference type="Gene3D" id="3.30.200.20">
    <property type="entry name" value="Phosphorylase Kinase, domain 1"/>
    <property type="match status" value="1"/>
</dbReference>
<name>A0A1V9ZE92_9STRA</name>
<dbReference type="PANTHER" id="PTHR24353:SF37">
    <property type="entry name" value="CAMP-DEPENDENT PROTEIN KINASE CATALYTIC SUBUNIT PRKX"/>
    <property type="match status" value="1"/>
</dbReference>
<evidence type="ECO:0000256" key="1">
    <source>
        <dbReference type="ARBA" id="ARBA00022527"/>
    </source>
</evidence>
<dbReference type="PANTHER" id="PTHR24353">
    <property type="entry name" value="CYCLIC NUCLEOTIDE-DEPENDENT PROTEIN KINASE"/>
    <property type="match status" value="1"/>
</dbReference>
<dbReference type="PROSITE" id="PS51285">
    <property type="entry name" value="AGC_KINASE_CTER"/>
    <property type="match status" value="1"/>
</dbReference>
<dbReference type="InterPro" id="IPR000961">
    <property type="entry name" value="AGC-kinase_C"/>
</dbReference>
<dbReference type="AlphaFoldDB" id="A0A1V9ZE92"/>
<dbReference type="OrthoDB" id="63267at2759"/>
<dbReference type="GO" id="GO:0004691">
    <property type="term" value="F:cAMP-dependent protein kinase activity"/>
    <property type="evidence" value="ECO:0007669"/>
    <property type="project" value="TreeGrafter"/>
</dbReference>
<dbReference type="Proteomes" id="UP000243217">
    <property type="component" value="Unassembled WGS sequence"/>
</dbReference>
<accession>A0A1V9ZE92</accession>
<sequence>MKSHTPIYKGKLILHSVFTLEWLKGKFRFSKNTFKMARDFISKLLQPNITQRLVDPAIIRQHPWFSSVSWSDIEGQQIIPPIQRTFHCRGDVSHFDLLHLPDEPQQTYSDENVDFCEFLVD</sequence>
<evidence type="ECO:0000313" key="8">
    <source>
        <dbReference type="Proteomes" id="UP000243217"/>
    </source>
</evidence>
<evidence type="ECO:0000256" key="2">
    <source>
        <dbReference type="ARBA" id="ARBA00022679"/>
    </source>
</evidence>
<evidence type="ECO:0000256" key="4">
    <source>
        <dbReference type="ARBA" id="ARBA00022777"/>
    </source>
</evidence>
<proteinExistence type="predicted"/>
<evidence type="ECO:0000256" key="3">
    <source>
        <dbReference type="ARBA" id="ARBA00022741"/>
    </source>
</evidence>
<keyword evidence="8" id="KW-1185">Reference proteome</keyword>
<feature type="domain" description="AGC-kinase C-terminal" evidence="6">
    <location>
        <begin position="66"/>
        <end position="121"/>
    </location>
</feature>
<dbReference type="Gene3D" id="1.10.510.10">
    <property type="entry name" value="Transferase(Phosphotransferase) domain 1"/>
    <property type="match status" value="1"/>
</dbReference>
<comment type="caution">
    <text evidence="7">The sequence shown here is derived from an EMBL/GenBank/DDBJ whole genome shotgun (WGS) entry which is preliminary data.</text>
</comment>
<keyword evidence="4" id="KW-0418">Kinase</keyword>
<dbReference type="SUPFAM" id="SSF56112">
    <property type="entry name" value="Protein kinase-like (PK-like)"/>
    <property type="match status" value="1"/>
</dbReference>
<dbReference type="EMBL" id="JNBS01001980">
    <property type="protein sequence ID" value="OQR96267.1"/>
    <property type="molecule type" value="Genomic_DNA"/>
</dbReference>
<evidence type="ECO:0000259" key="6">
    <source>
        <dbReference type="PROSITE" id="PS51285"/>
    </source>
</evidence>